<dbReference type="GeneID" id="34613352"/>
<dbReference type="GO" id="GO:0006631">
    <property type="term" value="P:fatty acid metabolic process"/>
    <property type="evidence" value="ECO:0007669"/>
    <property type="project" value="InterPro"/>
</dbReference>
<dbReference type="STRING" id="1073090.A0A1L9S8L4"/>
<sequence length="563" mass="61782">MNEMPRRTSSSPPRDPEQTQAWLVGGGIASLAAAVHLLRDAGLPGRNIHILDLHEQVGGGMASSGDATHGFVVHLSGQPYFHDACVENLLALVPGGDGHNAERTLLSQIRAFEWNEGRRLEEALDGSGLQPVLRPRAQTRFVRNPGQTAVRSDSSRLAIGPYSRLQLIKILLEAETALDGRRIQDFFGDEFFSTDFWVLWATTFAFRPWHSAAEFQRCLRKHLPDIHSLNHVRDLDHTRYTLYESIILPITAYLEAQGVQFHFHTKVVDVCMQASRDHPTEPATISELVLREGDEEERRVALGLDDVAIVTLGSVSAGAQAGTNTAPAPHPADPDDATYGDWSLWFHLAHQSGRFGDPLAFNSHPAESKIVSFTITFPDANFVHRYEALTHDAPGTGALLSLPDSNWLLSISVPRQPVCPQQPAHTRVVWGYGLRPEKHGNVINKPMADCAGHEILRELLTHLGFPIATLLPNTITIPCVMPLATAPLLARSHADRPAVLPAGTTNLALIGQFCEIPRETTGNLEYSVRGAQMAVHGLMGIEKPLPRVKGNLLMDVFDLLVDS</sequence>
<dbReference type="EMBL" id="KV878351">
    <property type="protein sequence ID" value="OJJ43503.1"/>
    <property type="molecule type" value="Genomic_DNA"/>
</dbReference>
<accession>A0A1L9S8L4</accession>
<name>A0A1L9S8L4_9EURO</name>
<dbReference type="Gene3D" id="3.30.9.80">
    <property type="match status" value="1"/>
</dbReference>
<gene>
    <name evidence="1" type="ORF">ASPZODRAFT_169197</name>
</gene>
<dbReference type="SUPFAM" id="SSF51905">
    <property type="entry name" value="FAD/NAD(P)-binding domain"/>
    <property type="match status" value="1"/>
</dbReference>
<reference evidence="2" key="1">
    <citation type="journal article" date="2017" name="Genome Biol.">
        <title>Comparative genomics reveals high biological diversity and specific adaptations in the industrially and medically important fungal genus Aspergillus.</title>
        <authorList>
            <person name="de Vries R.P."/>
            <person name="Riley R."/>
            <person name="Wiebenga A."/>
            <person name="Aguilar-Osorio G."/>
            <person name="Amillis S."/>
            <person name="Uchima C.A."/>
            <person name="Anderluh G."/>
            <person name="Asadollahi M."/>
            <person name="Askin M."/>
            <person name="Barry K."/>
            <person name="Battaglia E."/>
            <person name="Bayram O."/>
            <person name="Benocci T."/>
            <person name="Braus-Stromeyer S.A."/>
            <person name="Caldana C."/>
            <person name="Canovas D."/>
            <person name="Cerqueira G.C."/>
            <person name="Chen F."/>
            <person name="Chen W."/>
            <person name="Choi C."/>
            <person name="Clum A."/>
            <person name="Dos Santos R.A."/>
            <person name="Damasio A.R."/>
            <person name="Diallinas G."/>
            <person name="Emri T."/>
            <person name="Fekete E."/>
            <person name="Flipphi M."/>
            <person name="Freyberg S."/>
            <person name="Gallo A."/>
            <person name="Gournas C."/>
            <person name="Habgood R."/>
            <person name="Hainaut M."/>
            <person name="Harispe M.L."/>
            <person name="Henrissat B."/>
            <person name="Hilden K.S."/>
            <person name="Hope R."/>
            <person name="Hossain A."/>
            <person name="Karabika E."/>
            <person name="Karaffa L."/>
            <person name="Karanyi Z."/>
            <person name="Krasevec N."/>
            <person name="Kuo A."/>
            <person name="Kusch H."/>
            <person name="LaButti K."/>
            <person name="Lagendijk E.L."/>
            <person name="Lapidus A."/>
            <person name="Levasseur A."/>
            <person name="Lindquist E."/>
            <person name="Lipzen A."/>
            <person name="Logrieco A.F."/>
            <person name="MacCabe A."/>
            <person name="Maekelae M.R."/>
            <person name="Malavazi I."/>
            <person name="Melin P."/>
            <person name="Meyer V."/>
            <person name="Mielnichuk N."/>
            <person name="Miskei M."/>
            <person name="Molnar A.P."/>
            <person name="Mule G."/>
            <person name="Ngan C.Y."/>
            <person name="Orejas M."/>
            <person name="Orosz E."/>
            <person name="Ouedraogo J.P."/>
            <person name="Overkamp K.M."/>
            <person name="Park H.-S."/>
            <person name="Perrone G."/>
            <person name="Piumi F."/>
            <person name="Punt P.J."/>
            <person name="Ram A.F."/>
            <person name="Ramon A."/>
            <person name="Rauscher S."/>
            <person name="Record E."/>
            <person name="Riano-Pachon D.M."/>
            <person name="Robert V."/>
            <person name="Roehrig J."/>
            <person name="Ruller R."/>
            <person name="Salamov A."/>
            <person name="Salih N.S."/>
            <person name="Samson R.A."/>
            <person name="Sandor E."/>
            <person name="Sanguinetti M."/>
            <person name="Schuetze T."/>
            <person name="Sepcic K."/>
            <person name="Shelest E."/>
            <person name="Sherlock G."/>
            <person name="Sophianopoulou V."/>
            <person name="Squina F.M."/>
            <person name="Sun H."/>
            <person name="Susca A."/>
            <person name="Todd R.B."/>
            <person name="Tsang A."/>
            <person name="Unkles S.E."/>
            <person name="van de Wiele N."/>
            <person name="van Rossen-Uffink D."/>
            <person name="Oliveira J.V."/>
            <person name="Vesth T.C."/>
            <person name="Visser J."/>
            <person name="Yu J.-H."/>
            <person name="Zhou M."/>
            <person name="Andersen M.R."/>
            <person name="Archer D.B."/>
            <person name="Baker S.E."/>
            <person name="Benoit I."/>
            <person name="Brakhage A.A."/>
            <person name="Braus G.H."/>
            <person name="Fischer R."/>
            <person name="Frisvad J.C."/>
            <person name="Goldman G.H."/>
            <person name="Houbraken J."/>
            <person name="Oakley B."/>
            <person name="Pocsi I."/>
            <person name="Scazzocchio C."/>
            <person name="Seiboth B."/>
            <person name="vanKuyk P.A."/>
            <person name="Wortman J."/>
            <person name="Dyer P.S."/>
            <person name="Grigoriev I.V."/>
        </authorList>
    </citation>
    <scope>NUCLEOTIDE SEQUENCE [LARGE SCALE GENOMIC DNA]</scope>
    <source>
        <strain evidence="2">CBS 506.65</strain>
    </source>
</reference>
<dbReference type="OrthoDB" id="545169at2759"/>
<dbReference type="PANTHER" id="PTHR37417:SF4">
    <property type="entry name" value="67 KDA MYOSIN-CROSS-REACTIVE ANTIGEN FAMILY PROTEIN (AFU_ORTHOLOGUE AFUA_3G03570)"/>
    <property type="match status" value="1"/>
</dbReference>
<dbReference type="InterPro" id="IPR036188">
    <property type="entry name" value="FAD/NAD-bd_sf"/>
</dbReference>
<evidence type="ECO:0000313" key="1">
    <source>
        <dbReference type="EMBL" id="OJJ43503.1"/>
    </source>
</evidence>
<dbReference type="AlphaFoldDB" id="A0A1L9S8L4"/>
<organism evidence="1 2">
    <name type="scientific">Penicilliopsis zonata CBS 506.65</name>
    <dbReference type="NCBI Taxonomy" id="1073090"/>
    <lineage>
        <taxon>Eukaryota</taxon>
        <taxon>Fungi</taxon>
        <taxon>Dikarya</taxon>
        <taxon>Ascomycota</taxon>
        <taxon>Pezizomycotina</taxon>
        <taxon>Eurotiomycetes</taxon>
        <taxon>Eurotiomycetidae</taxon>
        <taxon>Eurotiales</taxon>
        <taxon>Aspergillaceae</taxon>
        <taxon>Penicilliopsis</taxon>
    </lineage>
</organism>
<evidence type="ECO:0008006" key="3">
    <source>
        <dbReference type="Google" id="ProtNLM"/>
    </source>
</evidence>
<dbReference type="Proteomes" id="UP000184188">
    <property type="component" value="Unassembled WGS sequence"/>
</dbReference>
<proteinExistence type="predicted"/>
<dbReference type="Pfam" id="PF06100">
    <property type="entry name" value="MCRA"/>
    <property type="match status" value="1"/>
</dbReference>
<dbReference type="InterPro" id="IPR010354">
    <property type="entry name" value="Oleate_hydratase"/>
</dbReference>
<protein>
    <recommendedName>
        <fullName evidence="3">Oleate hydratase</fullName>
    </recommendedName>
</protein>
<dbReference type="Gene3D" id="3.50.50.60">
    <property type="entry name" value="FAD/NAD(P)-binding domain"/>
    <property type="match status" value="2"/>
</dbReference>
<dbReference type="RefSeq" id="XP_022578013.1">
    <property type="nucleotide sequence ID" value="XM_022726888.1"/>
</dbReference>
<dbReference type="PANTHER" id="PTHR37417">
    <property type="entry name" value="67 KDA MYOSIN-CROSS-REACTIVE ANTIGEN FAMILY PROTEIN (AFU_ORTHOLOGUE AFUA_5G09970)"/>
    <property type="match status" value="1"/>
</dbReference>
<dbReference type="GO" id="GO:0050151">
    <property type="term" value="F:oleate hydratase activity"/>
    <property type="evidence" value="ECO:0007669"/>
    <property type="project" value="InterPro"/>
</dbReference>
<dbReference type="VEuPathDB" id="FungiDB:ASPZODRAFT_169197"/>
<evidence type="ECO:0000313" key="2">
    <source>
        <dbReference type="Proteomes" id="UP000184188"/>
    </source>
</evidence>
<dbReference type="GO" id="GO:0071949">
    <property type="term" value="F:FAD binding"/>
    <property type="evidence" value="ECO:0007669"/>
    <property type="project" value="InterPro"/>
</dbReference>
<keyword evidence="2" id="KW-1185">Reference proteome</keyword>